<sequence>MICNTASGPALWDIGSALWGIGVAIIAGRAARLARNLSERDMT</sequence>
<keyword evidence="3" id="KW-1185">Reference proteome</keyword>
<keyword evidence="1" id="KW-0812">Transmembrane</keyword>
<feature type="transmembrane region" description="Helical" evidence="1">
    <location>
        <begin position="14"/>
        <end position="34"/>
    </location>
</feature>
<protein>
    <submittedName>
        <fullName evidence="2">Uncharacterized protein</fullName>
    </submittedName>
</protein>
<name>A0A1X6YDU1_9RHOB</name>
<gene>
    <name evidence="2" type="ORF">ROG8370_00573</name>
</gene>
<dbReference type="Proteomes" id="UP000194012">
    <property type="component" value="Unassembled WGS sequence"/>
</dbReference>
<evidence type="ECO:0000256" key="1">
    <source>
        <dbReference type="SAM" id="Phobius"/>
    </source>
</evidence>
<keyword evidence="1" id="KW-1133">Transmembrane helix</keyword>
<accession>A0A1X6YDU1</accession>
<organism evidence="2 3">
    <name type="scientific">Roseovarius gaetbuli</name>
    <dbReference type="NCBI Taxonomy" id="1356575"/>
    <lineage>
        <taxon>Bacteria</taxon>
        <taxon>Pseudomonadati</taxon>
        <taxon>Pseudomonadota</taxon>
        <taxon>Alphaproteobacteria</taxon>
        <taxon>Rhodobacterales</taxon>
        <taxon>Roseobacteraceae</taxon>
        <taxon>Roseovarius</taxon>
    </lineage>
</organism>
<evidence type="ECO:0000313" key="2">
    <source>
        <dbReference type="EMBL" id="SLN18313.1"/>
    </source>
</evidence>
<reference evidence="3" key="1">
    <citation type="submission" date="2017-03" db="EMBL/GenBank/DDBJ databases">
        <authorList>
            <person name="Rodrigo-Torres L."/>
            <person name="Arahal R.D."/>
            <person name="Lucena T."/>
        </authorList>
    </citation>
    <scope>NUCLEOTIDE SEQUENCE [LARGE SCALE GENOMIC DNA]</scope>
    <source>
        <strain evidence="3">CECT 8370</strain>
    </source>
</reference>
<proteinExistence type="predicted"/>
<dbReference type="AlphaFoldDB" id="A0A1X6YDU1"/>
<dbReference type="EMBL" id="FWFJ01000003">
    <property type="protein sequence ID" value="SLN18313.1"/>
    <property type="molecule type" value="Genomic_DNA"/>
</dbReference>
<evidence type="ECO:0000313" key="3">
    <source>
        <dbReference type="Proteomes" id="UP000194012"/>
    </source>
</evidence>
<keyword evidence="1" id="KW-0472">Membrane</keyword>
<dbReference type="RefSeq" id="WP_281252685.1">
    <property type="nucleotide sequence ID" value="NZ_FWFJ01000003.1"/>
</dbReference>